<keyword evidence="1" id="KW-0472">Membrane</keyword>
<proteinExistence type="predicted"/>
<dbReference type="EMBL" id="CP121195">
    <property type="protein sequence ID" value="XBH14800.1"/>
    <property type="molecule type" value="Genomic_DNA"/>
</dbReference>
<evidence type="ECO:0000256" key="1">
    <source>
        <dbReference type="SAM" id="Phobius"/>
    </source>
</evidence>
<evidence type="ECO:0000259" key="2">
    <source>
        <dbReference type="Pfam" id="PF16640"/>
    </source>
</evidence>
<dbReference type="InterPro" id="IPR015943">
    <property type="entry name" value="WD40/YVTN_repeat-like_dom_sf"/>
</dbReference>
<dbReference type="InterPro" id="IPR032109">
    <property type="entry name" value="Big_3_5"/>
</dbReference>
<gene>
    <name evidence="3" type="ORF">P8936_06490</name>
</gene>
<dbReference type="InterPro" id="IPR013783">
    <property type="entry name" value="Ig-like_fold"/>
</dbReference>
<dbReference type="RefSeq" id="WP_348270073.1">
    <property type="nucleotide sequence ID" value="NZ_CP121195.1"/>
</dbReference>
<reference evidence="3" key="1">
    <citation type="submission" date="2023-03" db="EMBL/GenBank/DDBJ databases">
        <title>Edaphobacter sp.</title>
        <authorList>
            <person name="Huber K.J."/>
            <person name="Papendorf J."/>
            <person name="Pilke C."/>
            <person name="Bunk B."/>
            <person name="Sproeer C."/>
            <person name="Pester M."/>
        </authorList>
    </citation>
    <scope>NUCLEOTIDE SEQUENCE</scope>
    <source>
        <strain evidence="3">DSM 109920</strain>
    </source>
</reference>
<dbReference type="SUPFAM" id="SSF82171">
    <property type="entry name" value="DPP6 N-terminal domain-like"/>
    <property type="match status" value="1"/>
</dbReference>
<evidence type="ECO:0000313" key="3">
    <source>
        <dbReference type="EMBL" id="XBH14800.1"/>
    </source>
</evidence>
<dbReference type="AlphaFoldDB" id="A0AAU7DAY7"/>
<dbReference type="CDD" id="cd05819">
    <property type="entry name" value="NHL"/>
    <property type="match status" value="1"/>
</dbReference>
<keyword evidence="1" id="KW-0812">Transmembrane</keyword>
<name>A0AAU7DAY7_9BACT</name>
<dbReference type="Gene3D" id="2.130.10.10">
    <property type="entry name" value="YVTN repeat-like/Quinoprotein amine dehydrogenase"/>
    <property type="match status" value="1"/>
</dbReference>
<protein>
    <submittedName>
        <fullName evidence="3">Ig-like domain repeat protein</fullName>
    </submittedName>
</protein>
<feature type="transmembrane region" description="Helical" evidence="1">
    <location>
        <begin position="1075"/>
        <end position="1094"/>
    </location>
</feature>
<sequence>MLTSLLGLGTVCAGAQTTGTIGTANLGANQVTLNLASSAAGEGYFTILPGSSATCGTAAQTASGEDSTSTVVLHGSLALVANTAGQYTVRNLTGSTAYTACFTPDGTVTPVSASFTTAAAQAYASPAWSTVGSADFSASTANFASLAFSPDGTPYVAYEDYGNSGKATVMRYNGTAWEAVGSAGFSAGTANFLSLAFSPDGTPYVAYMDYGNSDKATVMRYNGTAWEAVGSAGFSAGTAYYESLAFSPDGTPYVAYKDYGNSTRATVMRYNGTAWEAVGSAGFSAGTVSYMSLAFSPDGTPYVAYEDFGNSDKATVMSFNGTSWQTVGSVGFSAGTVNYTSLAFSPDGTPYVAYEDYGNSDKATVMRYNGTSWQTVGSAGFSAGIVNYTSLAFSPDGTPYVAYEDYGHSSHVTVIRYNGTSWQTVGSAGFSAGATNYESLAFSPDGTPYVAFRDNSNNSSKATVMWYGPAPTAATVAASAITSSSATLNGTVNDGGANTTVTFDYGTTTGYGTIVAATTGGTISAGSGSTAVSVDLTGLSPATIYHFRVVATAGSAVIYGSAAAFITDKATPTITAWPTASAIIYGAALSTSTLTGGTGSVAGTFAWNSPATVPVVGTASYSVTFTPTDTTNYNTVSNTVNVTVNKATPTISTLPTISAISYGAALSTSTLIGGTGSVAGTFAWNSPATVPVVGTASYSVTFTPADTANYNTVTGMVSVTVNKVTPTISMLPTASAINYGAALSTSMLTGGTSSVVGTFTWTTPATVPAAGTTSYSVTFTPTDTTNYNTVSNTVNVTVNKLTPTISMLPTASAITYGAALSTSTLTGGTGSVAGTFAWTNGATVPTAGTASYSVTFTPADTVNYAIVTGTVSVSINHVTTTTSLQSSGNQVMLQSPVTFTATVTTTSGNPSGTVTFLDGSTPLGSVTLSNGVASLAVSSLMVGAHAISAVYNGDSMYNGSSSGSLTETVIDLSITASISGGSGDGTSNATILPGDTAKVTLDLSTALNVATLPVPVTLTVGGLPTGATAAVTQSSWSQSSGTSWVLPANMTIVNPTVAITTAGLSTVARRNNPGGWTRSVPASMMLSLIFLPFFGRLRKGEKQLRGAVVILVLLMAGLAASLGLTGCGSSNGFFAQAQKSYDVTMTLTAGSMTQTTNITLTMQ</sequence>
<feature type="domain" description="Bacterial Ig-like" evidence="2">
    <location>
        <begin position="885"/>
        <end position="969"/>
    </location>
</feature>
<organism evidence="3">
    <name type="scientific">Edaphobacter paludis</name>
    <dbReference type="NCBI Taxonomy" id="3035702"/>
    <lineage>
        <taxon>Bacteria</taxon>
        <taxon>Pseudomonadati</taxon>
        <taxon>Acidobacteriota</taxon>
        <taxon>Terriglobia</taxon>
        <taxon>Terriglobales</taxon>
        <taxon>Acidobacteriaceae</taxon>
        <taxon>Edaphobacter</taxon>
    </lineage>
</organism>
<dbReference type="Gene3D" id="2.60.40.10">
    <property type="entry name" value="Immunoglobulins"/>
    <property type="match status" value="2"/>
</dbReference>
<accession>A0AAU7DAY7</accession>
<keyword evidence="1" id="KW-1133">Transmembrane helix</keyword>
<dbReference type="Pfam" id="PF16640">
    <property type="entry name" value="Big_3_5"/>
    <property type="match status" value="1"/>
</dbReference>
<feature type="transmembrane region" description="Helical" evidence="1">
    <location>
        <begin position="1106"/>
        <end position="1124"/>
    </location>
</feature>